<evidence type="ECO:0000313" key="1">
    <source>
        <dbReference type="EMBL" id="ORC38392.1"/>
    </source>
</evidence>
<evidence type="ECO:0008006" key="3">
    <source>
        <dbReference type="Google" id="ProtNLM"/>
    </source>
</evidence>
<protein>
    <recommendedName>
        <fullName evidence="3">Outer membrane protein beta-barrel domain-containing protein</fullName>
    </recommendedName>
</protein>
<accession>A0A1Y1S340</accession>
<reference evidence="1 2" key="1">
    <citation type="submission" date="2017-03" db="EMBL/GenBank/DDBJ databases">
        <title>Draft Genome sequence of Marispirochaeta sp. strain JC444.</title>
        <authorList>
            <person name="Shivani Y."/>
            <person name="Subhash Y."/>
            <person name="Sasikala C."/>
            <person name="Ramana C."/>
        </authorList>
    </citation>
    <scope>NUCLEOTIDE SEQUENCE [LARGE SCALE GENOMIC DNA]</scope>
    <source>
        <strain evidence="1 2">JC444</strain>
    </source>
</reference>
<dbReference type="Proteomes" id="UP000192343">
    <property type="component" value="Unassembled WGS sequence"/>
</dbReference>
<name>A0A1Y1S340_9SPIO</name>
<gene>
    <name evidence="1" type="ORF">B4O97_01145</name>
</gene>
<dbReference type="STRING" id="1963862.B4O97_01145"/>
<dbReference type="OrthoDB" id="9835220at2"/>
<comment type="caution">
    <text evidence="1">The sequence shown here is derived from an EMBL/GenBank/DDBJ whole genome shotgun (WGS) entry which is preliminary data.</text>
</comment>
<proteinExistence type="predicted"/>
<keyword evidence="2" id="KW-1185">Reference proteome</keyword>
<dbReference type="EMBL" id="MWQY01000001">
    <property type="protein sequence ID" value="ORC38392.1"/>
    <property type="molecule type" value="Genomic_DNA"/>
</dbReference>
<dbReference type="RefSeq" id="WP_083047474.1">
    <property type="nucleotide sequence ID" value="NZ_MWQY01000001.1"/>
</dbReference>
<evidence type="ECO:0000313" key="2">
    <source>
        <dbReference type="Proteomes" id="UP000192343"/>
    </source>
</evidence>
<organism evidence="1 2">
    <name type="scientific">Marispirochaeta aestuarii</name>
    <dbReference type="NCBI Taxonomy" id="1963862"/>
    <lineage>
        <taxon>Bacteria</taxon>
        <taxon>Pseudomonadati</taxon>
        <taxon>Spirochaetota</taxon>
        <taxon>Spirochaetia</taxon>
        <taxon>Spirochaetales</taxon>
        <taxon>Spirochaetaceae</taxon>
        <taxon>Marispirochaeta</taxon>
    </lineage>
</organism>
<sequence length="200" mass="22134">MKAVYRTGIISMVLLLLAAPLICQQPREDRALWSVQMEAGGGISGGEGTLEFGAALTREMKSWLDIGVSARGMSRTDHGMEDPLGREYHMETAYAALRLRPKMELAPGIELALPLEMGSGQLVYRYEHKYADDLRWTEEVLDQLSYAVYSAGLEGLVNLGESYSLCVRGGFRTTSPIRTDLADTDELSGFWADLGIAYRF</sequence>
<dbReference type="AlphaFoldDB" id="A0A1Y1S340"/>